<accession>A0A2S7WKZ0</accession>
<keyword evidence="4" id="KW-1185">Reference proteome</keyword>
<dbReference type="Gene3D" id="2.130.10.10">
    <property type="entry name" value="YVTN repeat-like/Quinoprotein amine dehydrogenase"/>
    <property type="match status" value="2"/>
</dbReference>
<proteinExistence type="predicted"/>
<name>A0A2S7WKZ0_9FLAO</name>
<dbReference type="Pfam" id="PF18962">
    <property type="entry name" value="Por_Secre_tail"/>
    <property type="match status" value="1"/>
</dbReference>
<evidence type="ECO:0000259" key="2">
    <source>
        <dbReference type="Pfam" id="PF18962"/>
    </source>
</evidence>
<evidence type="ECO:0000313" key="3">
    <source>
        <dbReference type="EMBL" id="PQJ78270.1"/>
    </source>
</evidence>
<reference evidence="3 4" key="1">
    <citation type="submission" date="2016-12" db="EMBL/GenBank/DDBJ databases">
        <title>Trade-off between light-utilization and light-protection in marine flavobacteria.</title>
        <authorList>
            <person name="Kumagai Y."/>
            <person name="Yoshizawa S."/>
            <person name="Kogure K."/>
            <person name="Iwasaki W."/>
        </authorList>
    </citation>
    <scope>NUCLEOTIDE SEQUENCE [LARGE SCALE GENOMIC DNA]</scope>
    <source>
        <strain evidence="3 4">NBRC 108759</strain>
    </source>
</reference>
<dbReference type="EMBL" id="MSCN01000001">
    <property type="protein sequence ID" value="PQJ78270.1"/>
    <property type="molecule type" value="Genomic_DNA"/>
</dbReference>
<keyword evidence="1" id="KW-0732">Signal</keyword>
<dbReference type="InterPro" id="IPR015943">
    <property type="entry name" value="WD40/YVTN_repeat-like_dom_sf"/>
</dbReference>
<dbReference type="InterPro" id="IPR026444">
    <property type="entry name" value="Secre_tail"/>
</dbReference>
<dbReference type="Proteomes" id="UP000238882">
    <property type="component" value="Unassembled WGS sequence"/>
</dbReference>
<dbReference type="NCBIfam" id="TIGR04183">
    <property type="entry name" value="Por_Secre_tail"/>
    <property type="match status" value="1"/>
</dbReference>
<dbReference type="CDD" id="cd15482">
    <property type="entry name" value="Sialidase_non-viral"/>
    <property type="match status" value="1"/>
</dbReference>
<feature type="domain" description="Secretion system C-terminal sorting" evidence="2">
    <location>
        <begin position="365"/>
        <end position="436"/>
    </location>
</feature>
<organism evidence="3 4">
    <name type="scientific">Polaribacter porphyrae</name>
    <dbReference type="NCBI Taxonomy" id="1137780"/>
    <lineage>
        <taxon>Bacteria</taxon>
        <taxon>Pseudomonadati</taxon>
        <taxon>Bacteroidota</taxon>
        <taxon>Flavobacteriia</taxon>
        <taxon>Flavobacteriales</taxon>
        <taxon>Flavobacteriaceae</taxon>
    </lineage>
</organism>
<sequence length="439" mass="48887">MKKTFTLICILFFNLYITSQNWVSVGISANSNQGGVYDMEFHNNVLYASVNNDGLIKSSDKGATWSVINITDFETNPNSRHISHIISTGSSLYVVTLYANTSSSMIYKSTDNGQSFTTDISGFPLAPNDNTRLMNIANIYYENENLIAVINGGNYTKKENDASWQPTNTTVKFAEYYGSHNNTLFAFPSYGIYKSTDDGQTWVKPANTNLPQLFLANNMNINPITGRIYVSGKGLVEQIHKLLYSDDEGETWISANIESYLDKNWIGLPQEIAEIYSYGNLVQLALINDNSNSGPEVLISVDSATTFSDDKTGILDLGLGTTLISKFAKQNDYVYAAVNYGQIYSKDLTTLANANYAKQKSFKAYPNPFKNETILTFNEILQNGELTVFTILGKKVTVKKGISGNSYHFERSNLSSGLYLIQIKDTNKLFKPFKLIVTD</sequence>
<gene>
    <name evidence="3" type="ORF">BTO18_03275</name>
</gene>
<comment type="caution">
    <text evidence="3">The sequence shown here is derived from an EMBL/GenBank/DDBJ whole genome shotgun (WGS) entry which is preliminary data.</text>
</comment>
<evidence type="ECO:0000256" key="1">
    <source>
        <dbReference type="ARBA" id="ARBA00022729"/>
    </source>
</evidence>
<dbReference type="SUPFAM" id="SSF110296">
    <property type="entry name" value="Oligoxyloglucan reducing end-specific cellobiohydrolase"/>
    <property type="match status" value="1"/>
</dbReference>
<dbReference type="AlphaFoldDB" id="A0A2S7WKZ0"/>
<evidence type="ECO:0000313" key="4">
    <source>
        <dbReference type="Proteomes" id="UP000238882"/>
    </source>
</evidence>
<protein>
    <recommendedName>
        <fullName evidence="2">Secretion system C-terminal sorting domain-containing protein</fullName>
    </recommendedName>
</protein>
<dbReference type="RefSeq" id="WP_105014854.1">
    <property type="nucleotide sequence ID" value="NZ_MSCN01000001.1"/>
</dbReference>
<dbReference type="OrthoDB" id="9757809at2"/>